<dbReference type="RefSeq" id="WP_227777776.1">
    <property type="nucleotide sequence ID" value="NZ_BAABKX010000008.1"/>
</dbReference>
<evidence type="ECO:0000259" key="1">
    <source>
        <dbReference type="Pfam" id="PF08279"/>
    </source>
</evidence>
<feature type="domain" description="Helix-turn-helix type 11" evidence="1">
    <location>
        <begin position="17"/>
        <end position="62"/>
    </location>
</feature>
<dbReference type="GeneID" id="68616082"/>
<dbReference type="Proteomes" id="UP001501729">
    <property type="component" value="Unassembled WGS sequence"/>
</dbReference>
<sequence length="77" mass="8930">MMDFEYHGMPTGNDEALEQILDLFATTDDPVLTANEIADQIRVSRRTVLRKLKQLKEEGKIERKEVGGRAVVWWRTL</sequence>
<evidence type="ECO:0000313" key="3">
    <source>
        <dbReference type="Proteomes" id="UP001501729"/>
    </source>
</evidence>
<dbReference type="EMBL" id="BAABKX010000008">
    <property type="protein sequence ID" value="GAA5050616.1"/>
    <property type="molecule type" value="Genomic_DNA"/>
</dbReference>
<keyword evidence="3" id="KW-1185">Reference proteome</keyword>
<dbReference type="InterPro" id="IPR036388">
    <property type="entry name" value="WH-like_DNA-bd_sf"/>
</dbReference>
<gene>
    <name evidence="2" type="ORF">GCM10025751_24940</name>
</gene>
<accession>A0AAV3UHS4</accession>
<dbReference type="AlphaFoldDB" id="A0AAV3UHS4"/>
<name>A0AAV3UHS4_9EURY</name>
<proteinExistence type="predicted"/>
<dbReference type="InterPro" id="IPR036390">
    <property type="entry name" value="WH_DNA-bd_sf"/>
</dbReference>
<comment type="caution">
    <text evidence="2">The sequence shown here is derived from an EMBL/GenBank/DDBJ whole genome shotgun (WGS) entry which is preliminary data.</text>
</comment>
<dbReference type="Gene3D" id="1.10.10.10">
    <property type="entry name" value="Winged helix-like DNA-binding domain superfamily/Winged helix DNA-binding domain"/>
    <property type="match status" value="1"/>
</dbReference>
<dbReference type="SUPFAM" id="SSF46785">
    <property type="entry name" value="Winged helix' DNA-binding domain"/>
    <property type="match status" value="1"/>
</dbReference>
<reference evidence="2 3" key="1">
    <citation type="journal article" date="2019" name="Int. J. Syst. Evol. Microbiol.">
        <title>The Global Catalogue of Microorganisms (GCM) 10K type strain sequencing project: providing services to taxonomists for standard genome sequencing and annotation.</title>
        <authorList>
            <consortium name="The Broad Institute Genomics Platform"/>
            <consortium name="The Broad Institute Genome Sequencing Center for Infectious Disease"/>
            <person name="Wu L."/>
            <person name="Ma J."/>
        </authorList>
    </citation>
    <scope>NUCLEOTIDE SEQUENCE [LARGE SCALE GENOMIC DNA]</scope>
    <source>
        <strain evidence="2 3">JCM 17504</strain>
    </source>
</reference>
<organism evidence="2 3">
    <name type="scientific">Haladaptatus pallidirubidus</name>
    <dbReference type="NCBI Taxonomy" id="1008152"/>
    <lineage>
        <taxon>Archaea</taxon>
        <taxon>Methanobacteriati</taxon>
        <taxon>Methanobacteriota</taxon>
        <taxon>Stenosarchaea group</taxon>
        <taxon>Halobacteria</taxon>
        <taxon>Halobacteriales</taxon>
        <taxon>Haladaptataceae</taxon>
        <taxon>Haladaptatus</taxon>
    </lineage>
</organism>
<dbReference type="InterPro" id="IPR013196">
    <property type="entry name" value="HTH_11"/>
</dbReference>
<dbReference type="Pfam" id="PF08279">
    <property type="entry name" value="HTH_11"/>
    <property type="match status" value="1"/>
</dbReference>
<protein>
    <recommendedName>
        <fullName evidence="1">Helix-turn-helix type 11 domain-containing protein</fullName>
    </recommendedName>
</protein>
<evidence type="ECO:0000313" key="2">
    <source>
        <dbReference type="EMBL" id="GAA5050616.1"/>
    </source>
</evidence>